<organism evidence="7 8">
    <name type="scientific">Brachybacterium halotolerans</name>
    <dbReference type="NCBI Taxonomy" id="2795215"/>
    <lineage>
        <taxon>Bacteria</taxon>
        <taxon>Bacillati</taxon>
        <taxon>Actinomycetota</taxon>
        <taxon>Actinomycetes</taxon>
        <taxon>Micrococcales</taxon>
        <taxon>Dermabacteraceae</taxon>
        <taxon>Brachybacterium</taxon>
    </lineage>
</organism>
<evidence type="ECO:0000256" key="1">
    <source>
        <dbReference type="ARBA" id="ARBA00001974"/>
    </source>
</evidence>
<feature type="domain" description="FAD-binding PCMH-type" evidence="6">
    <location>
        <begin position="38"/>
        <end position="204"/>
    </location>
</feature>
<dbReference type="PANTHER" id="PTHR42973:SF39">
    <property type="entry name" value="FAD-BINDING PCMH-TYPE DOMAIN-CONTAINING PROTEIN"/>
    <property type="match status" value="1"/>
</dbReference>
<dbReference type="InterPro" id="IPR006094">
    <property type="entry name" value="Oxid_FAD_bind_N"/>
</dbReference>
<evidence type="ECO:0000256" key="5">
    <source>
        <dbReference type="ARBA" id="ARBA00023002"/>
    </source>
</evidence>
<dbReference type="Proteomes" id="UP000612352">
    <property type="component" value="Unassembled WGS sequence"/>
</dbReference>
<dbReference type="InterPro" id="IPR050416">
    <property type="entry name" value="FAD-linked_Oxidoreductase"/>
</dbReference>
<dbReference type="PROSITE" id="PS51387">
    <property type="entry name" value="FAD_PCMH"/>
    <property type="match status" value="1"/>
</dbReference>
<comment type="cofactor">
    <cofactor evidence="1">
        <name>FAD</name>
        <dbReference type="ChEBI" id="CHEBI:57692"/>
    </cofactor>
</comment>
<comment type="similarity">
    <text evidence="2">Belongs to the oxygen-dependent FAD-linked oxidoreductase family.</text>
</comment>
<keyword evidence="4" id="KW-0274">FAD</keyword>
<dbReference type="SUPFAM" id="SSF56176">
    <property type="entry name" value="FAD-binding/transporter-associated domain-like"/>
    <property type="match status" value="1"/>
</dbReference>
<dbReference type="Gene3D" id="3.30.43.10">
    <property type="entry name" value="Uridine Diphospho-n-acetylenolpyruvylglucosamine Reductase, domain 2"/>
    <property type="match status" value="1"/>
</dbReference>
<dbReference type="EMBL" id="JAEDAJ010000014">
    <property type="protein sequence ID" value="MBK0332881.1"/>
    <property type="molecule type" value="Genomic_DNA"/>
</dbReference>
<dbReference type="Pfam" id="PF08031">
    <property type="entry name" value="BBE"/>
    <property type="match status" value="1"/>
</dbReference>
<comment type="caution">
    <text evidence="7">The sequence shown here is derived from an EMBL/GenBank/DDBJ whole genome shotgun (WGS) entry which is preliminary data.</text>
</comment>
<sequence>MSQHDLVTDLRARHPEIALALPGEDMYARSLDLWNGGVTTRPAVIARPTSTDEVSSLVRLAREHDAPLAVRGGGHDWLGRSLAADGLTIDLADLRDVRIEGTEAVVGGGALARDLVAEASPRGLLAATGTAGSVGLAGLSLAGGYGPLLGTAGLACDNIMGAEVVLADGTVTSTQEDPELLWALRGGGGNFGVVASMRIALHRDPGIVGGTVLFPGSQASTVLDGCAELIARGIRGLTLLAELTHVPDAGPSVLVVAVWSGEPDGAGPALDAVRGLGTPLVEDLKPTTQQDLLAGFDQQVPHGMHWCMRARTVRALTPEVIQALLAAAEGRPGPGAGIGMRQFHGAATDVPADATAFGRREEHVALEISAGWTDGEDPEPYVEWAEQVRRSLEPLALPGGYPNFLAPQFTDQVAASYGGHADRLRRAKARVDPDGVFTATPLPS</sequence>
<dbReference type="InterPro" id="IPR016167">
    <property type="entry name" value="FAD-bd_PCMH_sub1"/>
</dbReference>
<evidence type="ECO:0000256" key="3">
    <source>
        <dbReference type="ARBA" id="ARBA00022630"/>
    </source>
</evidence>
<dbReference type="Pfam" id="PF01565">
    <property type="entry name" value="FAD_binding_4"/>
    <property type="match status" value="1"/>
</dbReference>
<accession>A0ABS1BE12</accession>
<reference evidence="7 8" key="1">
    <citation type="submission" date="2020-12" db="EMBL/GenBank/DDBJ databases">
        <title>Brachybacterium sp. MASK1Z-5, whole genome shotgun sequence.</title>
        <authorList>
            <person name="Tuo L."/>
        </authorList>
    </citation>
    <scope>NUCLEOTIDE SEQUENCE [LARGE SCALE GENOMIC DNA]</scope>
    <source>
        <strain evidence="7 8">MASK1Z-5</strain>
    </source>
</reference>
<evidence type="ECO:0000256" key="4">
    <source>
        <dbReference type="ARBA" id="ARBA00022827"/>
    </source>
</evidence>
<keyword evidence="8" id="KW-1185">Reference proteome</keyword>
<evidence type="ECO:0000313" key="8">
    <source>
        <dbReference type="Proteomes" id="UP000612352"/>
    </source>
</evidence>
<dbReference type="Gene3D" id="3.30.465.10">
    <property type="match status" value="1"/>
</dbReference>
<keyword evidence="5" id="KW-0560">Oxidoreductase</keyword>
<dbReference type="InterPro" id="IPR012951">
    <property type="entry name" value="BBE"/>
</dbReference>
<name>A0ABS1BE12_9MICO</name>
<evidence type="ECO:0000256" key="2">
    <source>
        <dbReference type="ARBA" id="ARBA00005466"/>
    </source>
</evidence>
<dbReference type="InterPro" id="IPR016169">
    <property type="entry name" value="FAD-bd_PCMH_sub2"/>
</dbReference>
<dbReference type="RefSeq" id="WP_200503772.1">
    <property type="nucleotide sequence ID" value="NZ_JAEDAJ010000014.1"/>
</dbReference>
<dbReference type="PROSITE" id="PS00862">
    <property type="entry name" value="OX2_COVAL_FAD"/>
    <property type="match status" value="1"/>
</dbReference>
<evidence type="ECO:0000259" key="6">
    <source>
        <dbReference type="PROSITE" id="PS51387"/>
    </source>
</evidence>
<dbReference type="PANTHER" id="PTHR42973">
    <property type="entry name" value="BINDING OXIDOREDUCTASE, PUTATIVE (AFU_ORTHOLOGUE AFUA_1G17690)-RELATED"/>
    <property type="match status" value="1"/>
</dbReference>
<proteinExistence type="inferred from homology"/>
<evidence type="ECO:0000313" key="7">
    <source>
        <dbReference type="EMBL" id="MBK0332881.1"/>
    </source>
</evidence>
<dbReference type="InterPro" id="IPR006093">
    <property type="entry name" value="Oxy_OxRdtase_FAD_BS"/>
</dbReference>
<dbReference type="Gene3D" id="3.40.462.20">
    <property type="match status" value="1"/>
</dbReference>
<protein>
    <submittedName>
        <fullName evidence="7">FAD-binding oxidoreductase</fullName>
    </submittedName>
</protein>
<gene>
    <name evidence="7" type="ORF">I8D64_15875</name>
</gene>
<dbReference type="InterPro" id="IPR016166">
    <property type="entry name" value="FAD-bd_PCMH"/>
</dbReference>
<dbReference type="InterPro" id="IPR036318">
    <property type="entry name" value="FAD-bd_PCMH-like_sf"/>
</dbReference>
<keyword evidence="3" id="KW-0285">Flavoprotein</keyword>